<evidence type="ECO:0000313" key="2">
    <source>
        <dbReference type="Proteomes" id="UP000887013"/>
    </source>
</evidence>
<comment type="caution">
    <text evidence="1">The sequence shown here is derived from an EMBL/GenBank/DDBJ whole genome shotgun (WGS) entry which is preliminary data.</text>
</comment>
<evidence type="ECO:0000313" key="1">
    <source>
        <dbReference type="EMBL" id="GFS43634.1"/>
    </source>
</evidence>
<sequence>MTFKNFVKNDNNNVLEASYRVSYRIVQQGEAHTIAESLIKPCVKDVVASMIGEEHAKLIDCVPPSVTTISRSGKDVSNFCEKGSL</sequence>
<keyword evidence="2" id="KW-1185">Reference proteome</keyword>
<accession>A0A8X6JMB7</accession>
<dbReference type="AlphaFoldDB" id="A0A8X6JMB7"/>
<dbReference type="Proteomes" id="UP000887013">
    <property type="component" value="Unassembled WGS sequence"/>
</dbReference>
<protein>
    <submittedName>
        <fullName evidence="1">Transposase</fullName>
    </submittedName>
</protein>
<dbReference type="EMBL" id="BMAW01044255">
    <property type="protein sequence ID" value="GFS43634.1"/>
    <property type="molecule type" value="Genomic_DNA"/>
</dbReference>
<reference evidence="1" key="1">
    <citation type="submission" date="2020-08" db="EMBL/GenBank/DDBJ databases">
        <title>Multicomponent nature underlies the extraordinary mechanical properties of spider dragline silk.</title>
        <authorList>
            <person name="Kono N."/>
            <person name="Nakamura H."/>
            <person name="Mori M."/>
            <person name="Yoshida Y."/>
            <person name="Ohtoshi R."/>
            <person name="Malay A.D."/>
            <person name="Moran D.A.P."/>
            <person name="Tomita M."/>
            <person name="Numata K."/>
            <person name="Arakawa K."/>
        </authorList>
    </citation>
    <scope>NUCLEOTIDE SEQUENCE</scope>
</reference>
<organism evidence="1 2">
    <name type="scientific">Nephila pilipes</name>
    <name type="common">Giant wood spider</name>
    <name type="synonym">Nephila maculata</name>
    <dbReference type="NCBI Taxonomy" id="299642"/>
    <lineage>
        <taxon>Eukaryota</taxon>
        <taxon>Metazoa</taxon>
        <taxon>Ecdysozoa</taxon>
        <taxon>Arthropoda</taxon>
        <taxon>Chelicerata</taxon>
        <taxon>Arachnida</taxon>
        <taxon>Araneae</taxon>
        <taxon>Araneomorphae</taxon>
        <taxon>Entelegynae</taxon>
        <taxon>Araneoidea</taxon>
        <taxon>Nephilidae</taxon>
        <taxon>Nephila</taxon>
    </lineage>
</organism>
<name>A0A8X6JMB7_NEPPI</name>
<proteinExistence type="predicted"/>
<dbReference type="PANTHER" id="PTHR45913">
    <property type="entry name" value="EPM2A-INTERACTING PROTEIN 1"/>
    <property type="match status" value="1"/>
</dbReference>
<dbReference type="PANTHER" id="PTHR45913:SF19">
    <property type="entry name" value="LOW QUALITY PROTEIN: ZINC FINGER BED DOMAIN-CONTAINING PROTEIN 5-LIKE"/>
    <property type="match status" value="1"/>
</dbReference>
<gene>
    <name evidence="1" type="primary">TcasGA2_TC006077</name>
    <name evidence="1" type="ORF">NPIL_254731</name>
</gene>
<dbReference type="OrthoDB" id="10067200at2759"/>